<dbReference type="Pfam" id="PF22939">
    <property type="entry name" value="WHD_GPIID"/>
    <property type="match status" value="1"/>
</dbReference>
<evidence type="ECO:0008006" key="6">
    <source>
        <dbReference type="Google" id="ProtNLM"/>
    </source>
</evidence>
<dbReference type="EMBL" id="JAGHQM010000633">
    <property type="protein sequence ID" value="KAH0559298.1"/>
    <property type="molecule type" value="Genomic_DNA"/>
</dbReference>
<evidence type="ECO:0000313" key="4">
    <source>
        <dbReference type="EMBL" id="KAH0559298.1"/>
    </source>
</evidence>
<evidence type="ECO:0000259" key="2">
    <source>
        <dbReference type="Pfam" id="PF22939"/>
    </source>
</evidence>
<dbReference type="Gene3D" id="3.40.50.300">
    <property type="entry name" value="P-loop containing nucleotide triphosphate hydrolases"/>
    <property type="match status" value="1"/>
</dbReference>
<evidence type="ECO:0000256" key="1">
    <source>
        <dbReference type="ARBA" id="ARBA00022737"/>
    </source>
</evidence>
<dbReference type="PANTHER" id="PTHR10039">
    <property type="entry name" value="AMELOGENIN"/>
    <property type="match status" value="1"/>
</dbReference>
<dbReference type="SUPFAM" id="SSF52540">
    <property type="entry name" value="P-loop containing nucleoside triphosphate hydrolases"/>
    <property type="match status" value="1"/>
</dbReference>
<reference evidence="4" key="1">
    <citation type="submission" date="2021-03" db="EMBL/GenBank/DDBJ databases">
        <title>Comparative genomics and phylogenomic investigation of the class Geoglossomycetes provide insights into ecological specialization and systematics.</title>
        <authorList>
            <person name="Melie T."/>
            <person name="Pirro S."/>
            <person name="Miller A.N."/>
            <person name="Quandt A."/>
        </authorList>
    </citation>
    <scope>NUCLEOTIDE SEQUENCE</scope>
    <source>
        <strain evidence="4">CAQ_001_2017</strain>
    </source>
</reference>
<name>A0A9P8LBA4_9PEZI</name>
<dbReference type="InterPro" id="IPR027417">
    <property type="entry name" value="P-loop_NTPase"/>
</dbReference>
<dbReference type="Gene3D" id="2.130.10.10">
    <property type="entry name" value="YVTN repeat-like/Quinoprotein amine dehydrogenase"/>
    <property type="match status" value="3"/>
</dbReference>
<dbReference type="InterPro" id="IPR001680">
    <property type="entry name" value="WD40_rpt"/>
</dbReference>
<dbReference type="SMART" id="SM00320">
    <property type="entry name" value="WD40"/>
    <property type="match status" value="7"/>
</dbReference>
<evidence type="ECO:0000259" key="3">
    <source>
        <dbReference type="Pfam" id="PF24883"/>
    </source>
</evidence>
<dbReference type="SUPFAM" id="SSF50998">
    <property type="entry name" value="Quinoprotein alcohol dehydrogenase-like"/>
    <property type="match status" value="1"/>
</dbReference>
<protein>
    <recommendedName>
        <fullName evidence="6">NACHT domain-containing protein</fullName>
    </recommendedName>
</protein>
<dbReference type="InterPro" id="IPR015943">
    <property type="entry name" value="WD40/YVTN_repeat-like_dom_sf"/>
</dbReference>
<dbReference type="InterPro" id="IPR011047">
    <property type="entry name" value="Quinoprotein_ADH-like_sf"/>
</dbReference>
<dbReference type="InterPro" id="IPR056884">
    <property type="entry name" value="NPHP3-like_N"/>
</dbReference>
<dbReference type="InterPro" id="IPR054471">
    <property type="entry name" value="GPIID_WHD"/>
</dbReference>
<comment type="caution">
    <text evidence="4">The sequence shown here is derived from an EMBL/GenBank/DDBJ whole genome shotgun (WGS) entry which is preliminary data.</text>
</comment>
<keyword evidence="1" id="KW-0677">Repeat</keyword>
<accession>A0A9P8LBA4</accession>
<dbReference type="Pfam" id="PF24883">
    <property type="entry name" value="NPHP3_N"/>
    <property type="match status" value="1"/>
</dbReference>
<evidence type="ECO:0000313" key="5">
    <source>
        <dbReference type="Proteomes" id="UP000750711"/>
    </source>
</evidence>
<organism evidence="4 5">
    <name type="scientific">Trichoglossum hirsutum</name>
    <dbReference type="NCBI Taxonomy" id="265104"/>
    <lineage>
        <taxon>Eukaryota</taxon>
        <taxon>Fungi</taxon>
        <taxon>Dikarya</taxon>
        <taxon>Ascomycota</taxon>
        <taxon>Pezizomycotina</taxon>
        <taxon>Geoglossomycetes</taxon>
        <taxon>Geoglossales</taxon>
        <taxon>Geoglossaceae</taxon>
        <taxon>Trichoglossum</taxon>
    </lineage>
</organism>
<feature type="domain" description="GPI inositol-deacylase winged helix" evidence="2">
    <location>
        <begin position="506"/>
        <end position="595"/>
    </location>
</feature>
<dbReference type="PANTHER" id="PTHR10039:SF16">
    <property type="entry name" value="GPI INOSITOL-DEACYLASE"/>
    <property type="match status" value="1"/>
</dbReference>
<sequence>MEPGFENVRIHSYGYDSDWGKGEVSVLNVHDFGRALLGDIQNSPHIQQSVDAYILAKQDPNTQSLAHRFHSIFFLATPHRGADGAQFLNNLIRVFALHGSKAYIKDIKPDSVALQVINDAFRHVYQSLQLWSFFEGVQTNLGFGHVFIVEKDSAILGLPGERVQHLNADHRNVCKFDSPTDSDYLTLRNAFLSTINNSEQNLLASRRSGHRNQMKALSQYLGVPERPEGDLASVTDKQIEGSCQWMTNSLDFIDWRESPGSSLMLFWLSGKPATGKSVAAGHVIKHLEQCNSDCSYYFFKRGDTEKSRISEMLRSLAYQMAFIDPRIRKELLSMQSEGESFDKDDERMIWRTIFLTRIFRTEARQPHFWVIDALDECRGYSSLFQMLSKVEKKFPLRVFVTSRSLDSIERLFAQEKIPVYTERITTENSLNDIRLFLEANTHFLPADGEAARQELVDQILAKSNGCFLWAALVLKELETTHSDEQIRETLRDVPTEMDELYHHILDGMAEVHRNKELAKAILRWTVCAARPLTTEELKEALRLDIGETLPRLDKTIESVCGNLVHIDSKSRVQVVHLTVRAFLFSEELESEFAINRPTVHSRLAEICLKYLLSDEMKSLRRHRKGSLAQRPVKRSLFAEYATQYFSEHIARSSSSIDTQLILLDKFLKTNVLTWIELIARGENIYFLYQSAKNLKAYLKRRAKYRSPLGKEVQAVEAWSDDLIHIIAAFGKCLLSSPTSIHFLIPPVCPPGSILHKSFKDYPRNIEVVGISGQDWDDRLSCITFPEDQALSIACRDSQFAVGLSSGVIMLYDDTTCQESGALNHGLPVRFLEFANINPLLASSSGRKIVKLWNAITGTLVWTVDIYAIPLSLSFNEDDSILMMAATSNHIERWNVLDGSHLGIRPFWDPEDEQAGYKRPPWQAQFSSELNILAIGYRQRPITLWDLEDNSLLGQLSKSTTSLPLEPRIAALVVNPNPEINLLAVSYQDGELVIYDPWSQQQQASVNASAQILAASPDGKTLATENGCGTIQLYDFETLRLIYSITTEDHYIRALAFASNSLRFFNIGGSHCNIWEPSVLVRRVEPEDNYSEPCSDDAPNIAQVASSKLWDDSLTITAIVDHHSGDFVFCGRENGSVVVFDTKTGKPMQELYWQSKDIAVSLLDWNHQESVLASTDASGRFTARKVAREISGLWQVSEPLINDRADHAIRQILLSPNGKQLLVSTTLAEYLYSIEKKPIQQRLVRVDPTSRQTSKKWINHPSDQAHLLQFEGRVARIFSWSSLEELSAANGISLGIDDIELPLTEFLSSSQGQNVCARFSAPRDRRSSPQLRLWTSSRLHPKTDLVSSQANYVQLAAEIKAVVGIHKTLFLFLDHNGWVCSVGIEGTGVQKSYTKHFFIPYGWHSGGDLIFRCTSRGAVVLARRDEIAVFHRGLDFEENVVLEIGKKKSRALK</sequence>
<gene>
    <name evidence="4" type="ORF">GP486_004190</name>
</gene>
<dbReference type="Proteomes" id="UP000750711">
    <property type="component" value="Unassembled WGS sequence"/>
</dbReference>
<proteinExistence type="predicted"/>
<feature type="domain" description="Nephrocystin 3-like N-terminal" evidence="3">
    <location>
        <begin position="241"/>
        <end position="403"/>
    </location>
</feature>
<keyword evidence="5" id="KW-1185">Reference proteome</keyword>